<protein>
    <submittedName>
        <fullName evidence="1">Uncharacterized protein</fullName>
    </submittedName>
</protein>
<gene>
    <name evidence="1" type="ORF">HPB49_017297</name>
</gene>
<dbReference type="Proteomes" id="UP000821865">
    <property type="component" value="Chromosome 1"/>
</dbReference>
<name>A0ACB8E2M3_DERSI</name>
<comment type="caution">
    <text evidence="1">The sequence shown here is derived from an EMBL/GenBank/DDBJ whole genome shotgun (WGS) entry which is preliminary data.</text>
</comment>
<evidence type="ECO:0000313" key="2">
    <source>
        <dbReference type="Proteomes" id="UP000821865"/>
    </source>
</evidence>
<evidence type="ECO:0000313" key="1">
    <source>
        <dbReference type="EMBL" id="KAH7980579.1"/>
    </source>
</evidence>
<keyword evidence="2" id="KW-1185">Reference proteome</keyword>
<proteinExistence type="predicted"/>
<organism evidence="1 2">
    <name type="scientific">Dermacentor silvarum</name>
    <name type="common">Tick</name>
    <dbReference type="NCBI Taxonomy" id="543639"/>
    <lineage>
        <taxon>Eukaryota</taxon>
        <taxon>Metazoa</taxon>
        <taxon>Ecdysozoa</taxon>
        <taxon>Arthropoda</taxon>
        <taxon>Chelicerata</taxon>
        <taxon>Arachnida</taxon>
        <taxon>Acari</taxon>
        <taxon>Parasitiformes</taxon>
        <taxon>Ixodida</taxon>
        <taxon>Ixodoidea</taxon>
        <taxon>Ixodidae</taxon>
        <taxon>Rhipicephalinae</taxon>
        <taxon>Dermacentor</taxon>
    </lineage>
</organism>
<dbReference type="EMBL" id="CM023470">
    <property type="protein sequence ID" value="KAH7980579.1"/>
    <property type="molecule type" value="Genomic_DNA"/>
</dbReference>
<sequence>MAVRVRLLGDRDSETTSVVLGIIAPPPVVRSTTATSRNPTTEESTMVPTFAMLGCEECPAVVYLMPSKLDQRVDKLLSEGQTCDVAATYLEVYNKSYATVTENATSTRKQTRVSMCSVDLAGAERAAAASRDPEDQIREGTKLNLSLLALGNCIDARPKNGTQQVPYQDSKLTHILKDSLGGSGDVLVIGTATAVKLN</sequence>
<accession>A0ACB8E2M3</accession>
<reference evidence="1" key="1">
    <citation type="submission" date="2020-05" db="EMBL/GenBank/DDBJ databases">
        <title>Large-scale comparative analyses of tick genomes elucidate their genetic diversity and vector capacities.</title>
        <authorList>
            <person name="Jia N."/>
            <person name="Wang J."/>
            <person name="Shi W."/>
            <person name="Du L."/>
            <person name="Sun Y."/>
            <person name="Zhan W."/>
            <person name="Jiang J."/>
            <person name="Wang Q."/>
            <person name="Zhang B."/>
            <person name="Ji P."/>
            <person name="Sakyi L.B."/>
            <person name="Cui X."/>
            <person name="Yuan T."/>
            <person name="Jiang B."/>
            <person name="Yang W."/>
            <person name="Lam T.T.-Y."/>
            <person name="Chang Q."/>
            <person name="Ding S."/>
            <person name="Wang X."/>
            <person name="Zhu J."/>
            <person name="Ruan X."/>
            <person name="Zhao L."/>
            <person name="Wei J."/>
            <person name="Que T."/>
            <person name="Du C."/>
            <person name="Cheng J."/>
            <person name="Dai P."/>
            <person name="Han X."/>
            <person name="Huang E."/>
            <person name="Gao Y."/>
            <person name="Liu J."/>
            <person name="Shao H."/>
            <person name="Ye R."/>
            <person name="Li L."/>
            <person name="Wei W."/>
            <person name="Wang X."/>
            <person name="Wang C."/>
            <person name="Yang T."/>
            <person name="Huo Q."/>
            <person name="Li W."/>
            <person name="Guo W."/>
            <person name="Chen H."/>
            <person name="Zhou L."/>
            <person name="Ni X."/>
            <person name="Tian J."/>
            <person name="Zhou Y."/>
            <person name="Sheng Y."/>
            <person name="Liu T."/>
            <person name="Pan Y."/>
            <person name="Xia L."/>
            <person name="Li J."/>
            <person name="Zhao F."/>
            <person name="Cao W."/>
        </authorList>
    </citation>
    <scope>NUCLEOTIDE SEQUENCE</scope>
    <source>
        <strain evidence="1">Dsil-2018</strain>
    </source>
</reference>